<sequence>MTSGTEHDADSADASPAPRAVLRCEYLYDREARSDKNGRISYRSARQRLQVSNLGSGPADHLHIEVEPVGGGESPIVLDARNGGAGLVVERLLDHTHIDFPLALTMGTAPQAKLTLSWEEAGEKFTEVQSIRWM</sequence>
<protein>
    <recommendedName>
        <fullName evidence="3">DUF4232 domain-containing protein</fullName>
    </recommendedName>
</protein>
<dbReference type="RefSeq" id="WP_099506791.1">
    <property type="nucleotide sequence ID" value="NZ_CP026652.1"/>
</dbReference>
<reference evidence="1 2" key="1">
    <citation type="submission" date="2018-02" db="EMBL/GenBank/DDBJ databases">
        <title>Complete genome sequence of Streptomyces dengpaensis, the producer of angucyclines.</title>
        <authorList>
            <person name="Yumei L."/>
        </authorList>
    </citation>
    <scope>NUCLEOTIDE SEQUENCE [LARGE SCALE GENOMIC DNA]</scope>
    <source>
        <strain evidence="1 2">XZHG99</strain>
    </source>
</reference>
<proteinExistence type="predicted"/>
<dbReference type="EMBL" id="CP026652">
    <property type="protein sequence ID" value="AVH60872.1"/>
    <property type="molecule type" value="Genomic_DNA"/>
</dbReference>
<dbReference type="Proteomes" id="UP000238413">
    <property type="component" value="Chromosome"/>
</dbReference>
<organism evidence="1 2">
    <name type="scientific">Streptomyces dengpaensis</name>
    <dbReference type="NCBI Taxonomy" id="2049881"/>
    <lineage>
        <taxon>Bacteria</taxon>
        <taxon>Bacillati</taxon>
        <taxon>Actinomycetota</taxon>
        <taxon>Actinomycetes</taxon>
        <taxon>Kitasatosporales</taxon>
        <taxon>Streptomycetaceae</taxon>
        <taxon>Streptomyces</taxon>
    </lineage>
</organism>
<name>A0ABN5ICF3_9ACTN</name>
<evidence type="ECO:0000313" key="2">
    <source>
        <dbReference type="Proteomes" id="UP000238413"/>
    </source>
</evidence>
<evidence type="ECO:0000313" key="1">
    <source>
        <dbReference type="EMBL" id="AVH60872.1"/>
    </source>
</evidence>
<accession>A0ABN5ICF3</accession>
<keyword evidence="2" id="KW-1185">Reference proteome</keyword>
<gene>
    <name evidence="1" type="ORF">C4B68_39835</name>
</gene>
<evidence type="ECO:0008006" key="3">
    <source>
        <dbReference type="Google" id="ProtNLM"/>
    </source>
</evidence>